<proteinExistence type="predicted"/>
<organism evidence="1 2">
    <name type="scientific">Tolypothrix bouteillei VB521301</name>
    <dbReference type="NCBI Taxonomy" id="1479485"/>
    <lineage>
        <taxon>Bacteria</taxon>
        <taxon>Bacillati</taxon>
        <taxon>Cyanobacteriota</taxon>
        <taxon>Cyanophyceae</taxon>
        <taxon>Nostocales</taxon>
        <taxon>Tolypothrichaceae</taxon>
        <taxon>Tolypothrix</taxon>
    </lineage>
</organism>
<dbReference type="AlphaFoldDB" id="A0A8S9T2A2"/>
<gene>
    <name evidence="1" type="ORF">DA73_0400014490</name>
</gene>
<protein>
    <submittedName>
        <fullName evidence="1">Uncharacterized protein</fullName>
    </submittedName>
</protein>
<accession>A0A8S9T2A2</accession>
<evidence type="ECO:0000313" key="1">
    <source>
        <dbReference type="EMBL" id="KAF3886550.1"/>
    </source>
</evidence>
<keyword evidence="2" id="KW-1185">Reference proteome</keyword>
<dbReference type="Proteomes" id="UP000029738">
    <property type="component" value="Unassembled WGS sequence"/>
</dbReference>
<dbReference type="OrthoDB" id="495637at2"/>
<dbReference type="RefSeq" id="WP_050045792.1">
    <property type="nucleotide sequence ID" value="NZ_JHEG04000001.1"/>
</dbReference>
<name>A0A8S9T2A2_9CYAN</name>
<sequence length="227" mass="26393">MTALSFKFITHNAFLRKIAYKIKIRRPGLPNIVGMPYYQKYSSWELDTTKCPCDIEFVEYMKESKTEGKSILHFGTGVHHIIGLENQKLTQPNEIIGITASEPEHQAYVRLALKDRTLAKYYKVLFADIYTLTANTIPQLDIVNLFHLCEFYMHEDAPFIHQNDESLVQLFLDKLNPDGKILFYTRSFAWNDPKFSVKSYDVVKSFEESGKIKLVDKYKSLLIYTKA</sequence>
<dbReference type="EMBL" id="JHEG04000001">
    <property type="protein sequence ID" value="KAF3886550.1"/>
    <property type="molecule type" value="Genomic_DNA"/>
</dbReference>
<reference evidence="1" key="2">
    <citation type="submission" date="2019-11" db="EMBL/GenBank/DDBJ databases">
        <title>Improved Assembly of Tolypothrix boutellei genome.</title>
        <authorList>
            <person name="Sarangi A.N."/>
            <person name="Mukherjee M."/>
            <person name="Ghosh S."/>
            <person name="Singh D."/>
            <person name="Das A."/>
            <person name="Kant S."/>
            <person name="Prusty A."/>
            <person name="Tripathy S."/>
        </authorList>
    </citation>
    <scope>NUCLEOTIDE SEQUENCE</scope>
    <source>
        <strain evidence="1">VB521301</strain>
    </source>
</reference>
<evidence type="ECO:0000313" key="2">
    <source>
        <dbReference type="Proteomes" id="UP000029738"/>
    </source>
</evidence>
<comment type="caution">
    <text evidence="1">The sequence shown here is derived from an EMBL/GenBank/DDBJ whole genome shotgun (WGS) entry which is preliminary data.</text>
</comment>
<reference evidence="1" key="1">
    <citation type="journal article" date="2015" name="Genome Announc.">
        <title>Draft Genome Sequence of Tolypothrix boutellei Strain VB521301.</title>
        <authorList>
            <person name="Chandrababunaidu M.M."/>
            <person name="Singh D."/>
            <person name="Sen D."/>
            <person name="Bhan S."/>
            <person name="Das S."/>
            <person name="Gupta A."/>
            <person name="Adhikary S.P."/>
            <person name="Tripathy S."/>
        </authorList>
    </citation>
    <scope>NUCLEOTIDE SEQUENCE</scope>
    <source>
        <strain evidence="1">VB521301</strain>
    </source>
</reference>